<sequence length="199" mass="23198">MIKVVIFDADGVLVHGERRFSKTLSEKHGISLETTLPFFTGPFQECLVGNLDLKKIILPYLNTWGWDKGVDVLLDYWFSLESKTDKEIIKYIKELRQKGIVCLLATNNEKYRFQYMMDKMGLVNVFDKTYSSAHLGHKKPEQAFFLKIYKELSNIKKEEILFVDDSVENIEGAKKFGIRVELFESIKDLKKKLSFLNKK</sequence>
<dbReference type="PANTHER" id="PTHR43611:SF3">
    <property type="entry name" value="FLAVIN MONONUCLEOTIDE HYDROLASE 1, CHLOROPLATIC"/>
    <property type="match status" value="1"/>
</dbReference>
<dbReference type="EMBL" id="MFTS01000004">
    <property type="protein sequence ID" value="OGI68240.1"/>
    <property type="molecule type" value="Genomic_DNA"/>
</dbReference>
<protein>
    <recommendedName>
        <fullName evidence="3">FCP1 homology domain-containing protein</fullName>
    </recommendedName>
</protein>
<dbReference type="Gene3D" id="3.40.50.1000">
    <property type="entry name" value="HAD superfamily/HAD-like"/>
    <property type="match status" value="1"/>
</dbReference>
<organism evidence="1 2">
    <name type="scientific">Candidatus Nomurabacteria bacterium RIFCSPHIGHO2_01_FULL_42_15</name>
    <dbReference type="NCBI Taxonomy" id="1801742"/>
    <lineage>
        <taxon>Bacteria</taxon>
        <taxon>Candidatus Nomuraibacteriota</taxon>
    </lineage>
</organism>
<dbReference type="Pfam" id="PF00702">
    <property type="entry name" value="Hydrolase"/>
    <property type="match status" value="1"/>
</dbReference>
<gene>
    <name evidence="1" type="ORF">A2738_02115</name>
</gene>
<proteinExistence type="predicted"/>
<dbReference type="Proteomes" id="UP000178235">
    <property type="component" value="Unassembled WGS sequence"/>
</dbReference>
<dbReference type="SFLD" id="SFLDG01129">
    <property type="entry name" value="C1.5:_HAD__Beta-PGM__Phosphata"/>
    <property type="match status" value="1"/>
</dbReference>
<comment type="caution">
    <text evidence="1">The sequence shown here is derived from an EMBL/GenBank/DDBJ whole genome shotgun (WGS) entry which is preliminary data.</text>
</comment>
<dbReference type="InterPro" id="IPR036412">
    <property type="entry name" value="HAD-like_sf"/>
</dbReference>
<dbReference type="InterPro" id="IPR006439">
    <property type="entry name" value="HAD-SF_hydro_IA"/>
</dbReference>
<reference evidence="1 2" key="1">
    <citation type="journal article" date="2016" name="Nat. Commun.">
        <title>Thousands of microbial genomes shed light on interconnected biogeochemical processes in an aquifer system.</title>
        <authorList>
            <person name="Anantharaman K."/>
            <person name="Brown C.T."/>
            <person name="Hug L.A."/>
            <person name="Sharon I."/>
            <person name="Castelle C.J."/>
            <person name="Probst A.J."/>
            <person name="Thomas B.C."/>
            <person name="Singh A."/>
            <person name="Wilkins M.J."/>
            <person name="Karaoz U."/>
            <person name="Brodie E.L."/>
            <person name="Williams K.H."/>
            <person name="Hubbard S.S."/>
            <person name="Banfield J.F."/>
        </authorList>
    </citation>
    <scope>NUCLEOTIDE SEQUENCE [LARGE SCALE GENOMIC DNA]</scope>
</reference>
<dbReference type="InterPro" id="IPR023214">
    <property type="entry name" value="HAD_sf"/>
</dbReference>
<dbReference type="SFLD" id="SFLDS00003">
    <property type="entry name" value="Haloacid_Dehalogenase"/>
    <property type="match status" value="1"/>
</dbReference>
<name>A0A1F6VF38_9BACT</name>
<dbReference type="PANTHER" id="PTHR43611">
    <property type="entry name" value="ALPHA-D-GLUCOSE 1-PHOSPHATE PHOSPHATASE"/>
    <property type="match status" value="1"/>
</dbReference>
<dbReference type="AlphaFoldDB" id="A0A1F6VF38"/>
<dbReference type="NCBIfam" id="TIGR01509">
    <property type="entry name" value="HAD-SF-IA-v3"/>
    <property type="match status" value="1"/>
</dbReference>
<evidence type="ECO:0000313" key="1">
    <source>
        <dbReference type="EMBL" id="OGI68240.1"/>
    </source>
</evidence>
<evidence type="ECO:0008006" key="3">
    <source>
        <dbReference type="Google" id="ProtNLM"/>
    </source>
</evidence>
<accession>A0A1F6VF38</accession>
<dbReference type="SUPFAM" id="SSF56784">
    <property type="entry name" value="HAD-like"/>
    <property type="match status" value="1"/>
</dbReference>
<evidence type="ECO:0000313" key="2">
    <source>
        <dbReference type="Proteomes" id="UP000178235"/>
    </source>
</evidence>